<feature type="transmembrane region" description="Helical" evidence="1">
    <location>
        <begin position="299"/>
        <end position="324"/>
    </location>
</feature>
<dbReference type="EMBL" id="CADCVA010000345">
    <property type="protein sequence ID" value="CAA9440031.1"/>
    <property type="molecule type" value="Genomic_DNA"/>
</dbReference>
<feature type="transmembrane region" description="Helical" evidence="1">
    <location>
        <begin position="148"/>
        <end position="170"/>
    </location>
</feature>
<feature type="transmembrane region" description="Helical" evidence="1">
    <location>
        <begin position="119"/>
        <end position="136"/>
    </location>
</feature>
<reference evidence="2" key="1">
    <citation type="submission" date="2020-02" db="EMBL/GenBank/DDBJ databases">
        <authorList>
            <person name="Meier V. D."/>
        </authorList>
    </citation>
    <scope>NUCLEOTIDE SEQUENCE</scope>
    <source>
        <strain evidence="2">AVDCRST_MAG82</strain>
    </source>
</reference>
<feature type="transmembrane region" description="Helical" evidence="1">
    <location>
        <begin position="50"/>
        <end position="67"/>
    </location>
</feature>
<keyword evidence="1" id="KW-0812">Transmembrane</keyword>
<gene>
    <name evidence="2" type="ORF">AVDCRST_MAG82-2792</name>
</gene>
<protein>
    <submittedName>
        <fullName evidence="2">Uncharacterized protein</fullName>
    </submittedName>
</protein>
<feature type="transmembrane region" description="Helical" evidence="1">
    <location>
        <begin position="227"/>
        <end position="248"/>
    </location>
</feature>
<feature type="transmembrane region" description="Helical" evidence="1">
    <location>
        <begin position="194"/>
        <end position="215"/>
    </location>
</feature>
<feature type="transmembrane region" description="Helical" evidence="1">
    <location>
        <begin position="74"/>
        <end position="99"/>
    </location>
</feature>
<feature type="transmembrane region" description="Helical" evidence="1">
    <location>
        <begin position="268"/>
        <end position="287"/>
    </location>
</feature>
<feature type="transmembrane region" description="Helical" evidence="1">
    <location>
        <begin position="336"/>
        <end position="353"/>
    </location>
</feature>
<accession>A0A6J4QDJ7</accession>
<evidence type="ECO:0000256" key="1">
    <source>
        <dbReference type="SAM" id="Phobius"/>
    </source>
</evidence>
<keyword evidence="1" id="KW-0472">Membrane</keyword>
<proteinExistence type="predicted"/>
<dbReference type="AlphaFoldDB" id="A0A6J4QDJ7"/>
<keyword evidence="1" id="KW-1133">Transmembrane helix</keyword>
<name>A0A6J4QDJ7_9ACTN</name>
<evidence type="ECO:0000313" key="2">
    <source>
        <dbReference type="EMBL" id="CAA9440031.1"/>
    </source>
</evidence>
<sequence>MSTQATSWLAWALAALTVVLFLAAVALQIVTLPVRPLSSWGTGGISTPLWVILPFLPFPIVGALIASRRPGNPIGWLCLAVGIAWMLGMVTGSYALYGLRMAMPGFVPYPAAVGSLAEFLPPTAILLGTFLILLFPDGRLPSSRWRPVAWLCVAVVAANIVAGILVPGPLSEIRDVRNPFGLEGQPWLANANEAIGLLFPLCLLGSASSLIVRYIRAGEEVREQIKWLAFAASVVALGVSGAVIYGTLFSSGAAGSSDPLLGNLLEDTITLSFGGIPVAIAFAVLKYRLYDIDLIINRALVYGSLTVLLATVYLGGVTATQALFQTFTGQEKLPQLAVVGSTLVIAALFNPVRRRIQSFIDRRFYRRKYDARRTLEGFSARLRDETDLDGLNAELVTVVRETMQPEHVSLWLRPDAPQKGDKAQ</sequence>
<organism evidence="2">
    <name type="scientific">uncultured Rubrobacteraceae bacterium</name>
    <dbReference type="NCBI Taxonomy" id="349277"/>
    <lineage>
        <taxon>Bacteria</taxon>
        <taxon>Bacillati</taxon>
        <taxon>Actinomycetota</taxon>
        <taxon>Rubrobacteria</taxon>
        <taxon>Rubrobacterales</taxon>
        <taxon>Rubrobacteraceae</taxon>
        <taxon>environmental samples</taxon>
    </lineage>
</organism>